<organism evidence="7 8">
    <name type="scientific">Ramlibacter rhizophilus</name>
    <dbReference type="NCBI Taxonomy" id="1781167"/>
    <lineage>
        <taxon>Bacteria</taxon>
        <taxon>Pseudomonadati</taxon>
        <taxon>Pseudomonadota</taxon>
        <taxon>Betaproteobacteria</taxon>
        <taxon>Burkholderiales</taxon>
        <taxon>Comamonadaceae</taxon>
        <taxon>Ramlibacter</taxon>
    </lineage>
</organism>
<name>A0A4Z0BPY1_9BURK</name>
<dbReference type="InterPro" id="IPR050386">
    <property type="entry name" value="Glycosyl_hydrolase_5"/>
</dbReference>
<dbReference type="Pfam" id="PF00150">
    <property type="entry name" value="Cellulase"/>
    <property type="match status" value="1"/>
</dbReference>
<dbReference type="Gene3D" id="3.20.20.80">
    <property type="entry name" value="Glycosidases"/>
    <property type="match status" value="1"/>
</dbReference>
<dbReference type="PROSITE" id="PS00659">
    <property type="entry name" value="GLYCOSYL_HYDROL_F5"/>
    <property type="match status" value="1"/>
</dbReference>
<dbReference type="InterPro" id="IPR001547">
    <property type="entry name" value="Glyco_hydro_5"/>
</dbReference>
<comment type="similarity">
    <text evidence="4">Belongs to the glycosyl hydrolase 5 (cellulase A) family.</text>
</comment>
<evidence type="ECO:0000313" key="8">
    <source>
        <dbReference type="Proteomes" id="UP000297564"/>
    </source>
</evidence>
<keyword evidence="5" id="KW-0472">Membrane</keyword>
<keyword evidence="1" id="KW-0732">Signal</keyword>
<evidence type="ECO:0000256" key="3">
    <source>
        <dbReference type="ARBA" id="ARBA00023295"/>
    </source>
</evidence>
<evidence type="ECO:0000256" key="2">
    <source>
        <dbReference type="ARBA" id="ARBA00022801"/>
    </source>
</evidence>
<sequence length="457" mass="51894">MPYSFSRMAARCGWCVAWCKRRCGKVESASRFMLRAHSWCGCLRPTVRTCTVLASGNPRRKRPEQLCPAFRYAPAAPTRAPADQECAGHQVREISMQPKLRWAFIALLLSLPLIGGGWAVSLSRADDPGPARQSCKAVSPQTCELAHSLGRGINMGNMLEAPREGDWGVKAEPRYVDLAARHFRTVRVPVRWSNHAAPTADATIDEAFARRVDEVVDGLLRRNAYVILNMHHYMQLSGNDLHRHEFKVDPAVVETRFLNMWRQIAARYKDRPNRLVFELLNEPNGKLDGEPWNELAAKALAVVRQTNPDRAVIIGPGSWNNVKELPRLKLPKDPNLIVAIHTYEPFNFTHQGVEWRKPPLPAGIPCCDARQRREMTETLEAARDWNRKHGVPLHLGEFGAYSKGDMRSRVNWARHMRDEAEKRGIGWTWWELASDFSGVWNPETNSWVEPIRGALLD</sequence>
<keyword evidence="5" id="KW-1133">Transmembrane helix</keyword>
<dbReference type="EMBL" id="SMLL01000003">
    <property type="protein sequence ID" value="TFZ01353.1"/>
    <property type="molecule type" value="Genomic_DNA"/>
</dbReference>
<evidence type="ECO:0000256" key="4">
    <source>
        <dbReference type="RuleBase" id="RU361153"/>
    </source>
</evidence>
<evidence type="ECO:0000256" key="5">
    <source>
        <dbReference type="SAM" id="Phobius"/>
    </source>
</evidence>
<feature type="domain" description="Glycoside hydrolase family 5" evidence="6">
    <location>
        <begin position="177"/>
        <end position="433"/>
    </location>
</feature>
<protein>
    <submittedName>
        <fullName evidence="7">Glycoside hydrolase family 5 protein</fullName>
    </submittedName>
</protein>
<dbReference type="PANTHER" id="PTHR31297:SF17">
    <property type="entry name" value="ENDOGLUCANASE"/>
    <property type="match status" value="1"/>
</dbReference>
<dbReference type="GO" id="GO:0009251">
    <property type="term" value="P:glucan catabolic process"/>
    <property type="evidence" value="ECO:0007669"/>
    <property type="project" value="TreeGrafter"/>
</dbReference>
<keyword evidence="8" id="KW-1185">Reference proteome</keyword>
<keyword evidence="5" id="KW-0812">Transmembrane</keyword>
<dbReference type="GO" id="GO:0005576">
    <property type="term" value="C:extracellular region"/>
    <property type="evidence" value="ECO:0007669"/>
    <property type="project" value="TreeGrafter"/>
</dbReference>
<dbReference type="OrthoDB" id="9800955at2"/>
<evidence type="ECO:0000259" key="6">
    <source>
        <dbReference type="Pfam" id="PF00150"/>
    </source>
</evidence>
<dbReference type="AlphaFoldDB" id="A0A4Z0BPY1"/>
<dbReference type="Proteomes" id="UP000297564">
    <property type="component" value="Unassembled WGS sequence"/>
</dbReference>
<evidence type="ECO:0000313" key="7">
    <source>
        <dbReference type="EMBL" id="TFZ01353.1"/>
    </source>
</evidence>
<evidence type="ECO:0000256" key="1">
    <source>
        <dbReference type="ARBA" id="ARBA00022729"/>
    </source>
</evidence>
<dbReference type="GO" id="GO:0009986">
    <property type="term" value="C:cell surface"/>
    <property type="evidence" value="ECO:0007669"/>
    <property type="project" value="TreeGrafter"/>
</dbReference>
<keyword evidence="2 4" id="KW-0378">Hydrolase</keyword>
<comment type="caution">
    <text evidence="7">The sequence shown here is derived from an EMBL/GenBank/DDBJ whole genome shotgun (WGS) entry which is preliminary data.</text>
</comment>
<keyword evidence="3 4" id="KW-0326">Glycosidase</keyword>
<dbReference type="GO" id="GO:0008422">
    <property type="term" value="F:beta-glucosidase activity"/>
    <property type="evidence" value="ECO:0007669"/>
    <property type="project" value="TreeGrafter"/>
</dbReference>
<proteinExistence type="inferred from homology"/>
<accession>A0A4Z0BPY1</accession>
<dbReference type="SUPFAM" id="SSF51445">
    <property type="entry name" value="(Trans)glycosidases"/>
    <property type="match status" value="1"/>
</dbReference>
<dbReference type="PANTHER" id="PTHR31297">
    <property type="entry name" value="GLUCAN ENDO-1,6-BETA-GLUCOSIDASE B"/>
    <property type="match status" value="1"/>
</dbReference>
<dbReference type="InterPro" id="IPR017853">
    <property type="entry name" value="GH"/>
</dbReference>
<feature type="transmembrane region" description="Helical" evidence="5">
    <location>
        <begin position="102"/>
        <end position="120"/>
    </location>
</feature>
<gene>
    <name evidence="7" type="ORF">EZ242_08200</name>
</gene>
<dbReference type="InterPro" id="IPR018087">
    <property type="entry name" value="Glyco_hydro_5_CS"/>
</dbReference>
<reference evidence="7 8" key="1">
    <citation type="submission" date="2019-03" db="EMBL/GenBank/DDBJ databases">
        <title>Ramlibacter rhizophilus CCTCC AB2015357, whole genome shotgun sequence.</title>
        <authorList>
            <person name="Zhang X."/>
            <person name="Feng G."/>
            <person name="Zhu H."/>
        </authorList>
    </citation>
    <scope>NUCLEOTIDE SEQUENCE [LARGE SCALE GENOMIC DNA]</scope>
    <source>
        <strain evidence="7 8">CCTCC AB2015357</strain>
    </source>
</reference>